<name>A0A7W8SAU2_9CELL</name>
<proteinExistence type="predicted"/>
<protein>
    <recommendedName>
        <fullName evidence="4">Lipoprotein</fullName>
    </recommendedName>
</protein>
<organism evidence="2 3">
    <name type="scientific">Cellulomonas hominis</name>
    <dbReference type="NCBI Taxonomy" id="156981"/>
    <lineage>
        <taxon>Bacteria</taxon>
        <taxon>Bacillati</taxon>
        <taxon>Actinomycetota</taxon>
        <taxon>Actinomycetes</taxon>
        <taxon>Micrococcales</taxon>
        <taxon>Cellulomonadaceae</taxon>
        <taxon>Cellulomonas</taxon>
    </lineage>
</organism>
<evidence type="ECO:0000313" key="2">
    <source>
        <dbReference type="EMBL" id="MBB5471553.1"/>
    </source>
</evidence>
<comment type="caution">
    <text evidence="2">The sequence shown here is derived from an EMBL/GenBank/DDBJ whole genome shotgun (WGS) entry which is preliminary data.</text>
</comment>
<accession>A0A7W8SAU2</accession>
<dbReference type="RefSeq" id="WP_338075765.1">
    <property type="nucleotide sequence ID" value="NZ_JACHDN010000001.1"/>
</dbReference>
<evidence type="ECO:0008006" key="4">
    <source>
        <dbReference type="Google" id="ProtNLM"/>
    </source>
</evidence>
<feature type="region of interest" description="Disordered" evidence="1">
    <location>
        <begin position="244"/>
        <end position="278"/>
    </location>
</feature>
<dbReference type="Proteomes" id="UP000564629">
    <property type="component" value="Unassembled WGS sequence"/>
</dbReference>
<reference evidence="2 3" key="1">
    <citation type="submission" date="2020-08" db="EMBL/GenBank/DDBJ databases">
        <title>Sequencing the genomes of 1000 actinobacteria strains.</title>
        <authorList>
            <person name="Klenk H.-P."/>
        </authorList>
    </citation>
    <scope>NUCLEOTIDE SEQUENCE [LARGE SCALE GENOMIC DNA]</scope>
    <source>
        <strain evidence="2 3">DSM 9581</strain>
    </source>
</reference>
<feature type="region of interest" description="Disordered" evidence="1">
    <location>
        <begin position="1"/>
        <end position="27"/>
    </location>
</feature>
<feature type="compositionally biased region" description="Low complexity" evidence="1">
    <location>
        <begin position="211"/>
        <end position="227"/>
    </location>
</feature>
<feature type="region of interest" description="Disordered" evidence="1">
    <location>
        <begin position="200"/>
        <end position="227"/>
    </location>
</feature>
<evidence type="ECO:0000256" key="1">
    <source>
        <dbReference type="SAM" id="MobiDB-lite"/>
    </source>
</evidence>
<sequence length="627" mass="63168">MPPATDRPTRAARPTRPARGPRSARRRAAAGAAALVAVLAACTGGSTRPPTPTPTPTAEAVTARVALPEAPATVVPDGPAGATALAVSRALFAEAPVAVVAADATPGAVGPAATAGVALGAPVLVAGADGLADEIERLGSTDVVVVGDVTGLPRDVRTHGVDPADPAALGDLGVPLGPEREVAEGDVAAAVAGLGRPGTALLSGEVPGPGPTSAAPSGSPAAAPATPASDDVLASLRLELPGATASSTAAAAPRPSATPRPADPGPVRLGADGPVVAPPAAPERAALLVDLAADPDGRTAAALATARAAGVPVVDVPGGDPRATSASVRALTGVEHVVALGAAFGAADRLGARVAAASTGVELPGGGQLVFPPGEPGKRYVALYGTPGTPALGVLGEQDVPATIARAQQTAAQYDPLTEDTVVPTLEIIATIASAGPEADGSYSRPRSIEDLRPLVEAAQDAGQAVVIDLQPGRTDFVTQAQQFADLLAYPHVGLALDPEWRLAPDQVHLRQIGSVGIDEVNATAAWLAEFTRARHLPQKMFLLHQFSLRMITERERLDTSHDELATIIHADGQGSQPAKAGTWATLHQGAPPVHWGWKNFYDEDQPMLDPAQTYAVQPTPDLVTYQ</sequence>
<gene>
    <name evidence="2" type="ORF">HNR08_000289</name>
</gene>
<dbReference type="EMBL" id="JACHDN010000001">
    <property type="protein sequence ID" value="MBB5471553.1"/>
    <property type="molecule type" value="Genomic_DNA"/>
</dbReference>
<feature type="compositionally biased region" description="Low complexity" evidence="1">
    <location>
        <begin position="244"/>
        <end position="255"/>
    </location>
</feature>
<feature type="compositionally biased region" description="Low complexity" evidence="1">
    <location>
        <begin position="1"/>
        <end position="21"/>
    </location>
</feature>
<dbReference type="AlphaFoldDB" id="A0A7W8SAU2"/>
<evidence type="ECO:0000313" key="3">
    <source>
        <dbReference type="Proteomes" id="UP000564629"/>
    </source>
</evidence>